<evidence type="ECO:0000256" key="2">
    <source>
        <dbReference type="ARBA" id="ARBA00007430"/>
    </source>
</evidence>
<keyword evidence="5 7" id="KW-1133">Transmembrane helix</keyword>
<evidence type="ECO:0000256" key="3">
    <source>
        <dbReference type="ARBA" id="ARBA00022475"/>
    </source>
</evidence>
<comment type="similarity">
    <text evidence="2">Belongs to the polysaccharide synthase family.</text>
</comment>
<evidence type="ECO:0000256" key="6">
    <source>
        <dbReference type="ARBA" id="ARBA00023136"/>
    </source>
</evidence>
<feature type="transmembrane region" description="Helical" evidence="7">
    <location>
        <begin position="46"/>
        <end position="65"/>
    </location>
</feature>
<feature type="transmembrane region" description="Helical" evidence="7">
    <location>
        <begin position="296"/>
        <end position="318"/>
    </location>
</feature>
<keyword evidence="9" id="KW-1185">Reference proteome</keyword>
<dbReference type="Pfam" id="PF13440">
    <property type="entry name" value="Polysacc_synt_3"/>
    <property type="match status" value="1"/>
</dbReference>
<feature type="transmembrane region" description="Helical" evidence="7">
    <location>
        <begin position="364"/>
        <end position="383"/>
    </location>
</feature>
<dbReference type="PANTHER" id="PTHR30250:SF10">
    <property type="entry name" value="LIPOPOLYSACCHARIDE BIOSYNTHESIS PROTEIN WZXC"/>
    <property type="match status" value="1"/>
</dbReference>
<feature type="transmembrane region" description="Helical" evidence="7">
    <location>
        <begin position="333"/>
        <end position="357"/>
    </location>
</feature>
<feature type="transmembrane region" description="Helical" evidence="7">
    <location>
        <begin position="111"/>
        <end position="132"/>
    </location>
</feature>
<dbReference type="GO" id="GO:0005886">
    <property type="term" value="C:plasma membrane"/>
    <property type="evidence" value="ECO:0007669"/>
    <property type="project" value="UniProtKB-SubCell"/>
</dbReference>
<feature type="transmembrane region" description="Helical" evidence="7">
    <location>
        <begin position="389"/>
        <end position="413"/>
    </location>
</feature>
<dbReference type="AlphaFoldDB" id="A0A1W1YGN2"/>
<dbReference type="Proteomes" id="UP000192393">
    <property type="component" value="Unassembled WGS sequence"/>
</dbReference>
<keyword evidence="6 7" id="KW-0472">Membrane</keyword>
<dbReference type="RefSeq" id="WP_084015641.1">
    <property type="nucleotide sequence ID" value="NZ_FWXS01000001.1"/>
</dbReference>
<feature type="transmembrane region" description="Helical" evidence="7">
    <location>
        <begin position="152"/>
        <end position="170"/>
    </location>
</feature>
<dbReference type="PANTHER" id="PTHR30250">
    <property type="entry name" value="PST FAMILY PREDICTED COLANIC ACID TRANSPORTER"/>
    <property type="match status" value="1"/>
</dbReference>
<evidence type="ECO:0000256" key="5">
    <source>
        <dbReference type="ARBA" id="ARBA00022989"/>
    </source>
</evidence>
<protein>
    <submittedName>
        <fullName evidence="8">Membrane protein involved in the export of O-antigen and teichoic acid</fullName>
    </submittedName>
</protein>
<evidence type="ECO:0000256" key="1">
    <source>
        <dbReference type="ARBA" id="ARBA00004651"/>
    </source>
</evidence>
<sequence length="422" mass="47672">MKINTKQFRTKNFKGVVSLFAGNTLSKFILTVFGFVLANYYNPENYAVYSVFLSYVMIMPVLASFRLDNIMILQKGSKEIRNLFNGIIWISLMVTILLTGILFLIKKSNLLQIEMSYFVLFLCGLATVLTAWNNAQNSLFSKFKLFKQMSTAFVLASIFSVLFQGIFYFAGYVENGLIYGWLVGLLVSFIYNARVAKDRLGALNIPLLKKSVKEHFEVVKFTYPSDSINIIANNILLILAFSYFEKVEVGIFALAFKMLTTPLSLLSGSVSRVYFQKSVTLYNHDIKQLASLTYRVILSNAGIIFLFLVFMNTAGIYLLDLFLKDAWQGLGEFILILSFWILARSALNPIITILLVMKKNHYSLIFNIYLLLVNFAAIGIGVMKNDFSFGIMVFSALSGIGYLILTGSILWNLKQLKLNNAA</sequence>
<gene>
    <name evidence="8" type="ORF">SAMN06296427_101347</name>
</gene>
<organism evidence="8 9">
    <name type="scientific">Moheibacter sediminis</name>
    <dbReference type="NCBI Taxonomy" id="1434700"/>
    <lineage>
        <taxon>Bacteria</taxon>
        <taxon>Pseudomonadati</taxon>
        <taxon>Bacteroidota</taxon>
        <taxon>Flavobacteriia</taxon>
        <taxon>Flavobacteriales</taxon>
        <taxon>Weeksellaceae</taxon>
        <taxon>Moheibacter</taxon>
    </lineage>
</organism>
<dbReference type="OrthoDB" id="1198610at2"/>
<keyword evidence="3" id="KW-1003">Cell membrane</keyword>
<evidence type="ECO:0000256" key="7">
    <source>
        <dbReference type="SAM" id="Phobius"/>
    </source>
</evidence>
<name>A0A1W1YGN2_9FLAO</name>
<evidence type="ECO:0000313" key="9">
    <source>
        <dbReference type="Proteomes" id="UP000192393"/>
    </source>
</evidence>
<evidence type="ECO:0000313" key="8">
    <source>
        <dbReference type="EMBL" id="SMC35309.1"/>
    </source>
</evidence>
<reference evidence="8 9" key="1">
    <citation type="submission" date="2017-04" db="EMBL/GenBank/DDBJ databases">
        <authorList>
            <person name="Afonso C.L."/>
            <person name="Miller P.J."/>
            <person name="Scott M.A."/>
            <person name="Spackman E."/>
            <person name="Goraichik I."/>
            <person name="Dimitrov K.M."/>
            <person name="Suarez D.L."/>
            <person name="Swayne D.E."/>
        </authorList>
    </citation>
    <scope>NUCLEOTIDE SEQUENCE [LARGE SCALE GENOMIC DNA]</scope>
    <source>
        <strain evidence="8 9">CGMCC 1.12708</strain>
    </source>
</reference>
<dbReference type="EMBL" id="FWXS01000001">
    <property type="protein sequence ID" value="SMC35309.1"/>
    <property type="molecule type" value="Genomic_DNA"/>
</dbReference>
<comment type="subcellular location">
    <subcellularLocation>
        <location evidence="1">Cell membrane</location>
        <topology evidence="1">Multi-pass membrane protein</topology>
    </subcellularLocation>
</comment>
<feature type="transmembrane region" description="Helical" evidence="7">
    <location>
        <begin position="86"/>
        <end position="105"/>
    </location>
</feature>
<dbReference type="InterPro" id="IPR050833">
    <property type="entry name" value="Poly_Biosynth_Transport"/>
</dbReference>
<evidence type="ECO:0000256" key="4">
    <source>
        <dbReference type="ARBA" id="ARBA00022692"/>
    </source>
</evidence>
<keyword evidence="4 7" id="KW-0812">Transmembrane</keyword>
<dbReference type="STRING" id="1434700.SAMN06296427_101347"/>
<feature type="transmembrane region" description="Helical" evidence="7">
    <location>
        <begin position="176"/>
        <end position="193"/>
    </location>
</feature>
<feature type="transmembrane region" description="Helical" evidence="7">
    <location>
        <begin position="20"/>
        <end position="40"/>
    </location>
</feature>
<proteinExistence type="inferred from homology"/>
<accession>A0A1W1YGN2</accession>